<dbReference type="AlphaFoldDB" id="A0A1Q9DUF5"/>
<dbReference type="EMBL" id="LSRX01000387">
    <property type="protein sequence ID" value="OLP98768.1"/>
    <property type="molecule type" value="Genomic_DNA"/>
</dbReference>
<dbReference type="CDD" id="cd05819">
    <property type="entry name" value="NHL"/>
    <property type="match status" value="1"/>
</dbReference>
<dbReference type="Proteomes" id="UP000186817">
    <property type="component" value="Unassembled WGS sequence"/>
</dbReference>
<dbReference type="SUPFAM" id="SSF101898">
    <property type="entry name" value="NHL repeat"/>
    <property type="match status" value="1"/>
</dbReference>
<protein>
    <submittedName>
        <fullName evidence="2">Uncharacterized protein</fullName>
    </submittedName>
</protein>
<gene>
    <name evidence="2" type="ORF">AK812_SmicGene18784</name>
</gene>
<name>A0A1Q9DUF5_SYMMI</name>
<feature type="transmembrane region" description="Helical" evidence="1">
    <location>
        <begin position="604"/>
        <end position="621"/>
    </location>
</feature>
<dbReference type="InterPro" id="IPR011042">
    <property type="entry name" value="6-blade_b-propeller_TolB-like"/>
</dbReference>
<evidence type="ECO:0000313" key="3">
    <source>
        <dbReference type="Proteomes" id="UP000186817"/>
    </source>
</evidence>
<keyword evidence="1" id="KW-0812">Transmembrane</keyword>
<keyword evidence="1" id="KW-0472">Membrane</keyword>
<comment type="caution">
    <text evidence="2">The sequence shown here is derived from an EMBL/GenBank/DDBJ whole genome shotgun (WGS) entry which is preliminary data.</text>
</comment>
<dbReference type="PANTHER" id="PTHR24104">
    <property type="entry name" value="E3 UBIQUITIN-PROTEIN LIGASE NHLRC1-RELATED"/>
    <property type="match status" value="1"/>
</dbReference>
<keyword evidence="1" id="KW-1133">Transmembrane helix</keyword>
<evidence type="ECO:0000256" key="1">
    <source>
        <dbReference type="SAM" id="Phobius"/>
    </source>
</evidence>
<proteinExistence type="predicted"/>
<evidence type="ECO:0000313" key="2">
    <source>
        <dbReference type="EMBL" id="OLP98768.1"/>
    </source>
</evidence>
<reference evidence="2 3" key="1">
    <citation type="submission" date="2016-02" db="EMBL/GenBank/DDBJ databases">
        <title>Genome analysis of coral dinoflagellate symbionts highlights evolutionary adaptations to a symbiotic lifestyle.</title>
        <authorList>
            <person name="Aranda M."/>
            <person name="Li Y."/>
            <person name="Liew Y.J."/>
            <person name="Baumgarten S."/>
            <person name="Simakov O."/>
            <person name="Wilson M."/>
            <person name="Piel J."/>
            <person name="Ashoor H."/>
            <person name="Bougouffa S."/>
            <person name="Bajic V.B."/>
            <person name="Ryu T."/>
            <person name="Ravasi T."/>
            <person name="Bayer T."/>
            <person name="Micklem G."/>
            <person name="Kim H."/>
            <person name="Bhak J."/>
            <person name="Lajeunesse T.C."/>
            <person name="Voolstra C.R."/>
        </authorList>
    </citation>
    <scope>NUCLEOTIDE SEQUENCE [LARGE SCALE GENOMIC DNA]</scope>
    <source>
        <strain evidence="2 3">CCMP2467</strain>
    </source>
</reference>
<dbReference type="Gene3D" id="2.120.10.30">
    <property type="entry name" value="TolB, C-terminal domain"/>
    <property type="match status" value="2"/>
</dbReference>
<organism evidence="2 3">
    <name type="scientific">Symbiodinium microadriaticum</name>
    <name type="common">Dinoflagellate</name>
    <name type="synonym">Zooxanthella microadriatica</name>
    <dbReference type="NCBI Taxonomy" id="2951"/>
    <lineage>
        <taxon>Eukaryota</taxon>
        <taxon>Sar</taxon>
        <taxon>Alveolata</taxon>
        <taxon>Dinophyceae</taxon>
        <taxon>Suessiales</taxon>
        <taxon>Symbiodiniaceae</taxon>
        <taxon>Symbiodinium</taxon>
    </lineage>
</organism>
<feature type="transmembrane region" description="Helical" evidence="1">
    <location>
        <begin position="793"/>
        <end position="817"/>
    </location>
</feature>
<dbReference type="InterPro" id="IPR050952">
    <property type="entry name" value="TRIM-NHL_E3_ligases"/>
</dbReference>
<sequence>MSGLDFAFVATDGSKQLALRMNFTSVPTQIQQHVNKQQDNSSPMTTTDVQLLVPVQGIRSPSPLAEFLDRQVGALSVRSVFAPALLEKDRDMQKLDDPSAVTFHEGDMYITDRGNHRVLKVRPGKLGGEVFFGGDGTGHLPGPSDVTFFEGNAYIVEKPRHRILKVKLGASHGETFFGGNQSAWSSLTSLLYPQRISFYGGKAYIVDTQNARILKVTPGEKKAELFFGQKWSGDTLAQLNTPASITFFQGSAYIADAMNSRILKLAPFMREAEVFFEGAGSDVTFFDGGAYVANAGMGNRILKVRPTGTEIFYGDRALLLHSSWLRSLKMHEGHAYIVDEGAFLELLDGACLRDVTFHKGSMYIVDPGLEPGQEEAAVFFGEETEKKGSSLHQLHRPSSALVLELGITFFGDAAYIVDSGNHRILKLTPGHGSSLEQLNDPSSITFYRGYAYIVDRGNHRVLEVKPGDTGGYIFFGGRGVGSSLHQLNRPRSIAFLESNAYIFDEGNRRVLVAQQSRRILGGGSSTFLPQLGHLVDLAFFHKSAFVLDSGSAVSKLSLQRRMLYLENCRMPLPAGFDKVANMDKVILRVQTAELGLRISPSMPTAEVAFLLLLVALPSFVAHASNDRTFHIICFFTIPVRYIFAPGHRGWVLWPWAPVPVFIAASFGELTATAFTEKEQKLSCSNGVSWELHLFTALLLCPSFKDLTSFLVMKACGYEYSWLPLIFLLAALIMQNVGGLLYASFALIWAVMMPPWKLVDLDLEAVGNFGTAVRLLVQDFPQLAVKLHFTFSFYASWFVVSDCAITLCVAAIDLLALARAGYRPTYHQLLLPHETSRAMTRGDGPETP</sequence>
<accession>A0A1Q9DUF5</accession>
<dbReference type="OrthoDB" id="417929at2759"/>
<feature type="transmembrane region" description="Helical" evidence="1">
    <location>
        <begin position="724"/>
        <end position="751"/>
    </location>
</feature>
<dbReference type="PANTHER" id="PTHR24104:SF25">
    <property type="entry name" value="PROTEIN LIN-41"/>
    <property type="match status" value="1"/>
</dbReference>
<dbReference type="GO" id="GO:0008270">
    <property type="term" value="F:zinc ion binding"/>
    <property type="evidence" value="ECO:0007669"/>
    <property type="project" value="UniProtKB-KW"/>
</dbReference>
<keyword evidence="3" id="KW-1185">Reference proteome</keyword>
<dbReference type="SUPFAM" id="SSF63829">
    <property type="entry name" value="Calcium-dependent phosphotriesterase"/>
    <property type="match status" value="1"/>
</dbReference>